<evidence type="ECO:0000256" key="6">
    <source>
        <dbReference type="ARBA" id="ARBA00022989"/>
    </source>
</evidence>
<keyword evidence="7 9" id="KW-0472">Membrane</keyword>
<feature type="compositionally biased region" description="Low complexity" evidence="8">
    <location>
        <begin position="28"/>
        <end position="49"/>
    </location>
</feature>
<dbReference type="InterPro" id="IPR003004">
    <property type="entry name" value="GspF/PilC"/>
</dbReference>
<dbReference type="EMBL" id="CP030759">
    <property type="protein sequence ID" value="AXA36046.1"/>
    <property type="molecule type" value="Genomic_DNA"/>
</dbReference>
<feature type="transmembrane region" description="Helical" evidence="9">
    <location>
        <begin position="204"/>
        <end position="233"/>
    </location>
</feature>
<dbReference type="AlphaFoldDB" id="A0A2Z4Y510"/>
<dbReference type="PANTHER" id="PTHR30012">
    <property type="entry name" value="GENERAL SECRETION PATHWAY PROTEIN"/>
    <property type="match status" value="1"/>
</dbReference>
<dbReference type="PRINTS" id="PR00812">
    <property type="entry name" value="BCTERIALGSPF"/>
</dbReference>
<evidence type="ECO:0000256" key="8">
    <source>
        <dbReference type="SAM" id="MobiDB-lite"/>
    </source>
</evidence>
<organism evidence="11 12">
    <name type="scientific">Sumerlaea chitinivorans</name>
    <dbReference type="NCBI Taxonomy" id="2250252"/>
    <lineage>
        <taxon>Bacteria</taxon>
        <taxon>Candidatus Sumerlaeota</taxon>
        <taxon>Candidatus Sumerlaeia</taxon>
        <taxon>Candidatus Sumerlaeales</taxon>
        <taxon>Candidatus Sumerlaeaceae</taxon>
        <taxon>Candidatus Sumerlaea</taxon>
    </lineage>
</organism>
<feature type="compositionally biased region" description="Basic and acidic residues" evidence="8">
    <location>
        <begin position="14"/>
        <end position="25"/>
    </location>
</feature>
<evidence type="ECO:0000256" key="7">
    <source>
        <dbReference type="ARBA" id="ARBA00023136"/>
    </source>
</evidence>
<keyword evidence="3" id="KW-1003">Cell membrane</keyword>
<evidence type="ECO:0000256" key="2">
    <source>
        <dbReference type="ARBA" id="ARBA00005745"/>
    </source>
</evidence>
<protein>
    <submittedName>
        <fullName evidence="11">Type IV fimbrial assembly protein PilC</fullName>
    </submittedName>
</protein>
<evidence type="ECO:0000256" key="5">
    <source>
        <dbReference type="ARBA" id="ARBA00022692"/>
    </source>
</evidence>
<feature type="domain" description="Type II secretion system protein GspF" evidence="10">
    <location>
        <begin position="265"/>
        <end position="387"/>
    </location>
</feature>
<feature type="domain" description="Type II secretion system protein GspF" evidence="10">
    <location>
        <begin position="63"/>
        <end position="186"/>
    </location>
</feature>
<reference evidence="11 12" key="1">
    <citation type="submission" date="2018-05" db="EMBL/GenBank/DDBJ databases">
        <title>A metagenomic window into the 2 km-deep terrestrial subsurface aquifer revealed taxonomically and functionally diverse microbial community comprising novel uncultured bacterial lineages.</title>
        <authorList>
            <person name="Kadnikov V.V."/>
            <person name="Mardanov A.V."/>
            <person name="Beletsky A.V."/>
            <person name="Banks D."/>
            <person name="Pimenov N.V."/>
            <person name="Frank Y.A."/>
            <person name="Karnachuk O.V."/>
            <person name="Ravin N.V."/>
        </authorList>
    </citation>
    <scope>NUCLEOTIDE SEQUENCE [LARGE SCALE GENOMIC DNA]</scope>
    <source>
        <strain evidence="11">BY</strain>
    </source>
</reference>
<feature type="transmembrane region" description="Helical" evidence="9">
    <location>
        <begin position="159"/>
        <end position="184"/>
    </location>
</feature>
<sequence>MAENKEQQQPGTTVKKEEILQKLREQQAASVGTGGAPTTSSSPSTSSGGALWGGISTRQMAAYCRQLATLVDVGVPLLRSLKILAERSAHPKLRKVTADVARRVEEGQAFSSALAAHPRVFSPMFISVVRTGEAGGILEEALRRLSELLERQAEIRRRVVGALIYPVITLIIEIIIIGIIMVYALPKLVAAYPKPEDLPEITRVLMSISTWVATNWLIALIVLAAVVVGFWLFRRTPSGRALTQSIALRLPLCGNLIRKINVERFSRTLGSLTAAGIPLIEALAITAETSDNEVLRRTLLRVRETVERGGKMDEPMRSEPVFDAMVVDMVMVGDEAGALDTMLLKLADIYDSEVDVALRSLSSILEPLLIVFLGLAVGFLAVAVFLPYVSLVNNPALVVE</sequence>
<keyword evidence="5 9" id="KW-0812">Transmembrane</keyword>
<dbReference type="PANTHER" id="PTHR30012:SF0">
    <property type="entry name" value="TYPE II SECRETION SYSTEM PROTEIN F-RELATED"/>
    <property type="match status" value="1"/>
</dbReference>
<dbReference type="GO" id="GO:0005886">
    <property type="term" value="C:plasma membrane"/>
    <property type="evidence" value="ECO:0007669"/>
    <property type="project" value="UniProtKB-SubCell"/>
</dbReference>
<evidence type="ECO:0000256" key="1">
    <source>
        <dbReference type="ARBA" id="ARBA00004429"/>
    </source>
</evidence>
<comment type="similarity">
    <text evidence="2">Belongs to the GSP F family.</text>
</comment>
<evidence type="ECO:0000256" key="3">
    <source>
        <dbReference type="ARBA" id="ARBA00022475"/>
    </source>
</evidence>
<keyword evidence="6 9" id="KW-1133">Transmembrane helix</keyword>
<dbReference type="Pfam" id="PF00482">
    <property type="entry name" value="T2SSF"/>
    <property type="match status" value="2"/>
</dbReference>
<comment type="subcellular location">
    <subcellularLocation>
        <location evidence="1">Cell inner membrane</location>
        <topology evidence="1">Multi-pass membrane protein</topology>
    </subcellularLocation>
</comment>
<name>A0A2Z4Y510_SUMC1</name>
<feature type="transmembrane region" description="Helical" evidence="9">
    <location>
        <begin position="368"/>
        <end position="389"/>
    </location>
</feature>
<proteinExistence type="inferred from homology"/>
<keyword evidence="4" id="KW-0997">Cell inner membrane</keyword>
<dbReference type="KEGG" id="schv:BRCON_1269"/>
<dbReference type="Gene3D" id="1.20.81.30">
    <property type="entry name" value="Type II secretion system (T2SS), domain F"/>
    <property type="match status" value="2"/>
</dbReference>
<dbReference type="InterPro" id="IPR018076">
    <property type="entry name" value="T2SS_GspF_dom"/>
</dbReference>
<accession>A0A2Z4Y510</accession>
<dbReference type="Proteomes" id="UP000262583">
    <property type="component" value="Chromosome"/>
</dbReference>
<feature type="region of interest" description="Disordered" evidence="8">
    <location>
        <begin position="1"/>
        <end position="51"/>
    </location>
</feature>
<evidence type="ECO:0000256" key="4">
    <source>
        <dbReference type="ARBA" id="ARBA00022519"/>
    </source>
</evidence>
<dbReference type="FunFam" id="1.20.81.30:FF:000001">
    <property type="entry name" value="Type II secretion system protein F"/>
    <property type="match status" value="2"/>
</dbReference>
<gene>
    <name evidence="11" type="ORF">BRCON_1269</name>
</gene>
<evidence type="ECO:0000256" key="9">
    <source>
        <dbReference type="SAM" id="Phobius"/>
    </source>
</evidence>
<evidence type="ECO:0000313" key="11">
    <source>
        <dbReference type="EMBL" id="AXA36046.1"/>
    </source>
</evidence>
<dbReference type="InterPro" id="IPR042094">
    <property type="entry name" value="T2SS_GspF_sf"/>
</dbReference>
<evidence type="ECO:0000313" key="12">
    <source>
        <dbReference type="Proteomes" id="UP000262583"/>
    </source>
</evidence>
<evidence type="ECO:0000259" key="10">
    <source>
        <dbReference type="Pfam" id="PF00482"/>
    </source>
</evidence>